<dbReference type="AlphaFoldDB" id="A0A8H6VJY5"/>
<keyword evidence="5 7" id="KW-0472">Membrane</keyword>
<evidence type="ECO:0000256" key="2">
    <source>
        <dbReference type="ARBA" id="ARBA00005587"/>
    </source>
</evidence>
<feature type="region of interest" description="Disordered" evidence="6">
    <location>
        <begin position="1"/>
        <end position="39"/>
    </location>
</feature>
<dbReference type="EMBL" id="JABCIY010000168">
    <property type="protein sequence ID" value="KAF7190754.1"/>
    <property type="molecule type" value="Genomic_DNA"/>
</dbReference>
<evidence type="ECO:0000313" key="9">
    <source>
        <dbReference type="Proteomes" id="UP000660729"/>
    </source>
</evidence>
<dbReference type="InterPro" id="IPR000791">
    <property type="entry name" value="Gpr1/Fun34/SatP-like"/>
</dbReference>
<evidence type="ECO:0000256" key="4">
    <source>
        <dbReference type="ARBA" id="ARBA00022989"/>
    </source>
</evidence>
<proteinExistence type="inferred from homology"/>
<keyword evidence="9" id="KW-1185">Reference proteome</keyword>
<feature type="transmembrane region" description="Helical" evidence="7">
    <location>
        <begin position="200"/>
        <end position="220"/>
    </location>
</feature>
<dbReference type="GO" id="GO:0005886">
    <property type="term" value="C:plasma membrane"/>
    <property type="evidence" value="ECO:0007669"/>
    <property type="project" value="TreeGrafter"/>
</dbReference>
<feature type="transmembrane region" description="Helical" evidence="7">
    <location>
        <begin position="74"/>
        <end position="93"/>
    </location>
</feature>
<feature type="transmembrane region" description="Helical" evidence="7">
    <location>
        <begin position="135"/>
        <end position="159"/>
    </location>
</feature>
<feature type="transmembrane region" description="Helical" evidence="7">
    <location>
        <begin position="99"/>
        <end position="123"/>
    </location>
</feature>
<comment type="subcellular location">
    <subcellularLocation>
        <location evidence="1">Membrane</location>
        <topology evidence="1">Multi-pass membrane protein</topology>
    </subcellularLocation>
</comment>
<comment type="similarity">
    <text evidence="2">Belongs to the acetate uptake transporter (AceTr) (TC 2.A.96) family.</text>
</comment>
<evidence type="ECO:0000256" key="6">
    <source>
        <dbReference type="SAM" id="MobiDB-lite"/>
    </source>
</evidence>
<accession>A0A8H6VJY5</accession>
<dbReference type="Proteomes" id="UP000660729">
    <property type="component" value="Unassembled WGS sequence"/>
</dbReference>
<feature type="transmembrane region" description="Helical" evidence="7">
    <location>
        <begin position="171"/>
        <end position="193"/>
    </location>
</feature>
<keyword evidence="4 7" id="KW-1133">Transmembrane helix</keyword>
<evidence type="ECO:0000256" key="7">
    <source>
        <dbReference type="SAM" id="Phobius"/>
    </source>
</evidence>
<dbReference type="OrthoDB" id="3648309at2759"/>
<dbReference type="PANTHER" id="PTHR31123:SF4">
    <property type="entry name" value="PROTEIN ALCS"/>
    <property type="match status" value="1"/>
</dbReference>
<evidence type="ECO:0000256" key="1">
    <source>
        <dbReference type="ARBA" id="ARBA00004141"/>
    </source>
</evidence>
<evidence type="ECO:0000256" key="5">
    <source>
        <dbReference type="ARBA" id="ARBA00023136"/>
    </source>
</evidence>
<comment type="caution">
    <text evidence="8">The sequence shown here is derived from an EMBL/GenBank/DDBJ whole genome shotgun (WGS) entry which is preliminary data.</text>
</comment>
<dbReference type="GO" id="GO:0015123">
    <property type="term" value="F:acetate transmembrane transporter activity"/>
    <property type="evidence" value="ECO:0007669"/>
    <property type="project" value="TreeGrafter"/>
</dbReference>
<gene>
    <name evidence="8" type="ORF">HII31_07913</name>
</gene>
<feature type="transmembrane region" description="Helical" evidence="7">
    <location>
        <begin position="240"/>
        <end position="258"/>
    </location>
</feature>
<reference evidence="8" key="1">
    <citation type="submission" date="2020-04" db="EMBL/GenBank/DDBJ databases">
        <title>Draft genome resource of the tomato pathogen Pseudocercospora fuligena.</title>
        <authorList>
            <person name="Zaccaron A."/>
        </authorList>
    </citation>
    <scope>NUCLEOTIDE SEQUENCE</scope>
    <source>
        <strain evidence="8">PF001</strain>
    </source>
</reference>
<dbReference type="Pfam" id="PF01184">
    <property type="entry name" value="Gpr1_Fun34_YaaH"/>
    <property type="match status" value="1"/>
</dbReference>
<protein>
    <submittedName>
        <fullName evidence="8">Protein alcS</fullName>
    </submittedName>
</protein>
<evidence type="ECO:0000256" key="3">
    <source>
        <dbReference type="ARBA" id="ARBA00022692"/>
    </source>
</evidence>
<keyword evidence="3 7" id="KW-0812">Transmembrane</keyword>
<dbReference type="InterPro" id="IPR051633">
    <property type="entry name" value="AceTr"/>
</dbReference>
<feature type="compositionally biased region" description="Polar residues" evidence="6">
    <location>
        <begin position="1"/>
        <end position="30"/>
    </location>
</feature>
<name>A0A8H6VJY5_9PEZI</name>
<dbReference type="PANTHER" id="PTHR31123">
    <property type="entry name" value="ACCUMULATION OF DYADS PROTEIN 2-RELATED"/>
    <property type="match status" value="1"/>
</dbReference>
<evidence type="ECO:0000313" key="8">
    <source>
        <dbReference type="EMBL" id="KAF7190754.1"/>
    </source>
</evidence>
<sequence length="291" mass="31528">MATSHRISSSSDGTAGNKQPMMHQTQTTSEPLHRPDHLTHTQTGISISPELFEKLYLQPKDAPHYARFANPTPMGLVGFVISTFTFSIILMGWGGASGLPAVVGIFFFVGPLLLTLAAIFNWIMGNFFPMMATSLFAVFWLSFGMLQLPSLGLASYYATDDAGTNGAMTNGYNVVIGLYLIVWGFAFLTYLVFALRTNMVFSGIFLIAAAAVWVLAGAYFKTGSGDYVMAGQLQKAGGALLFVVSVLGWWIVVAMMAAEMQLGVNIPVGDLSCYWPDAKRAKAVEDVEKQE</sequence>
<organism evidence="8 9">
    <name type="scientific">Pseudocercospora fuligena</name>
    <dbReference type="NCBI Taxonomy" id="685502"/>
    <lineage>
        <taxon>Eukaryota</taxon>
        <taxon>Fungi</taxon>
        <taxon>Dikarya</taxon>
        <taxon>Ascomycota</taxon>
        <taxon>Pezizomycotina</taxon>
        <taxon>Dothideomycetes</taxon>
        <taxon>Dothideomycetidae</taxon>
        <taxon>Mycosphaerellales</taxon>
        <taxon>Mycosphaerellaceae</taxon>
        <taxon>Pseudocercospora</taxon>
    </lineage>
</organism>